<reference evidence="2" key="1">
    <citation type="submission" date="2022-10" db="EMBL/GenBank/DDBJ databases">
        <authorList>
            <person name="Chen Y."/>
            <person name="Dougan E. K."/>
            <person name="Chan C."/>
            <person name="Rhodes N."/>
            <person name="Thang M."/>
        </authorList>
    </citation>
    <scope>NUCLEOTIDE SEQUENCE</scope>
</reference>
<reference evidence="3" key="2">
    <citation type="submission" date="2024-04" db="EMBL/GenBank/DDBJ databases">
        <authorList>
            <person name="Chen Y."/>
            <person name="Shah S."/>
            <person name="Dougan E. K."/>
            <person name="Thang M."/>
            <person name="Chan C."/>
        </authorList>
    </citation>
    <scope>NUCLEOTIDE SEQUENCE [LARGE SCALE GENOMIC DNA]</scope>
</reference>
<organism evidence="2">
    <name type="scientific">Cladocopium goreaui</name>
    <dbReference type="NCBI Taxonomy" id="2562237"/>
    <lineage>
        <taxon>Eukaryota</taxon>
        <taxon>Sar</taxon>
        <taxon>Alveolata</taxon>
        <taxon>Dinophyceae</taxon>
        <taxon>Suessiales</taxon>
        <taxon>Symbiodiniaceae</taxon>
        <taxon>Cladocopium</taxon>
    </lineage>
</organism>
<dbReference type="InterPro" id="IPR011037">
    <property type="entry name" value="Pyrv_Knase-like_insert_dom_sf"/>
</dbReference>
<evidence type="ECO:0000313" key="2">
    <source>
        <dbReference type="EMBL" id="CAI4014294.1"/>
    </source>
</evidence>
<gene>
    <name evidence="2" type="ORF">C1SCF055_LOCUS39205</name>
</gene>
<dbReference type="SUPFAM" id="SSF141673">
    <property type="entry name" value="MOSC N-terminal domain-like"/>
    <property type="match status" value="1"/>
</dbReference>
<feature type="domain" description="MOSC" evidence="1">
    <location>
        <begin position="500"/>
        <end position="678"/>
    </location>
</feature>
<evidence type="ECO:0000313" key="3">
    <source>
        <dbReference type="EMBL" id="CAL1167669.1"/>
    </source>
</evidence>
<dbReference type="InterPro" id="IPR005302">
    <property type="entry name" value="MoCF_Sase_C"/>
</dbReference>
<keyword evidence="4" id="KW-1185">Reference proteome</keyword>
<dbReference type="SUPFAM" id="SSF50800">
    <property type="entry name" value="PK beta-barrel domain-like"/>
    <property type="match status" value="1"/>
</dbReference>
<comment type="caution">
    <text evidence="2">The sequence shown here is derived from an EMBL/GenBank/DDBJ whole genome shotgun (WGS) entry which is preliminary data.</text>
</comment>
<dbReference type="GO" id="GO:0030170">
    <property type="term" value="F:pyridoxal phosphate binding"/>
    <property type="evidence" value="ECO:0007669"/>
    <property type="project" value="InterPro"/>
</dbReference>
<dbReference type="GO" id="GO:0003824">
    <property type="term" value="F:catalytic activity"/>
    <property type="evidence" value="ECO:0007669"/>
    <property type="project" value="InterPro"/>
</dbReference>
<dbReference type="OrthoDB" id="17255at2759"/>
<sequence>MPPGKEYPQSPIAKVCRAKYNWVAQTDGGRFTRDPSKMLPILQVAGGGGKWTCDVCGKTLGLEGNCSEQLFIFRAFLRKEHLQSLEGRCLDPFVAYISFKCGRGLLGQLSEYMRFREEVFSLTTKHSDLDEARQQLEDALKHYNREDQQFLVDELERLAGVGPGGAPKTVEMDSVERLVPGAHPAVLLRTPEDVFRAMARTLAPRVGARLLAAATISQLQEEGSEVTGYLHSVKSSLDAGGPLPQAPLRWPLAQVEGTIQAALRAMNGQGERPQLRVELACSWDAKMKAFGPKKADLTLRLGYLQARQALHAFVPGARLQREDAAQLQQRLDAVSGELQPVAAGGLASSLPGMNLRPAPRLMGRAESLGYGWHSSDWAQRLKVAALYVYPIKSCRGHSMGKATVTKWGLEDDRIYMVVDEKNEMVTQRQHPRMALIHPDLPTKNGITLRVADGSLAALHVFLDMKSAPKNVKVWDDWVQAVDQGNAAAEWLSTVLQVPKLRLVRISATAQRATDPSYGLGETAFSDGFPVLVSSTASVALVARKVLRAGGPQIGIDRFRPNIHVDGCKAFEEDEMKALVLSSSDSSLRLPLVKPCSRCTIPGIDPSTGTRTKQTGGALTEMLRRHRAAGGLKEQARLHKDFFSQAKRQEDVYFGQNALCEFQGTDRFEITVGDMALVEW</sequence>
<proteinExistence type="predicted"/>
<dbReference type="AlphaFoldDB" id="A0A9P1GKU2"/>
<dbReference type="EMBL" id="CAMXCT030006268">
    <property type="protein sequence ID" value="CAL4801606.1"/>
    <property type="molecule type" value="Genomic_DNA"/>
</dbReference>
<dbReference type="Pfam" id="PF03473">
    <property type="entry name" value="MOSC"/>
    <property type="match status" value="1"/>
</dbReference>
<protein>
    <recommendedName>
        <fullName evidence="1">MOSC domain-containing protein</fullName>
    </recommendedName>
</protein>
<dbReference type="EMBL" id="CAMXCT020006268">
    <property type="protein sequence ID" value="CAL1167669.1"/>
    <property type="molecule type" value="Genomic_DNA"/>
</dbReference>
<dbReference type="PANTHER" id="PTHR14237:SF19">
    <property type="entry name" value="MITOCHONDRIAL AMIDOXIME REDUCING COMPONENT 1"/>
    <property type="match status" value="1"/>
</dbReference>
<accession>A0A9P1GKU2</accession>
<evidence type="ECO:0000313" key="4">
    <source>
        <dbReference type="Proteomes" id="UP001152797"/>
    </source>
</evidence>
<name>A0A9P1GKU2_9DINO</name>
<dbReference type="Proteomes" id="UP001152797">
    <property type="component" value="Unassembled WGS sequence"/>
</dbReference>
<dbReference type="PROSITE" id="PS51340">
    <property type="entry name" value="MOSC"/>
    <property type="match status" value="1"/>
</dbReference>
<evidence type="ECO:0000259" key="1">
    <source>
        <dbReference type="PROSITE" id="PS51340"/>
    </source>
</evidence>
<dbReference type="InterPro" id="IPR005303">
    <property type="entry name" value="MOCOS_middle"/>
</dbReference>
<dbReference type="PANTHER" id="PTHR14237">
    <property type="entry name" value="MOLYBDOPTERIN COFACTOR SULFURASE MOSC"/>
    <property type="match status" value="1"/>
</dbReference>
<dbReference type="EMBL" id="CAMXCT010006268">
    <property type="protein sequence ID" value="CAI4014294.1"/>
    <property type="molecule type" value="Genomic_DNA"/>
</dbReference>
<dbReference type="Pfam" id="PF03476">
    <property type="entry name" value="MOSC_N"/>
    <property type="match status" value="1"/>
</dbReference>
<dbReference type="GO" id="GO:0030151">
    <property type="term" value="F:molybdenum ion binding"/>
    <property type="evidence" value="ECO:0007669"/>
    <property type="project" value="InterPro"/>
</dbReference>